<gene>
    <name evidence="3" type="ORF">OGAPHI_001612</name>
</gene>
<accession>A0A9P8PCX1</accession>
<reference evidence="3" key="2">
    <citation type="submission" date="2021-01" db="EMBL/GenBank/DDBJ databases">
        <authorList>
            <person name="Schikora-Tamarit M.A."/>
        </authorList>
    </citation>
    <scope>NUCLEOTIDE SEQUENCE</scope>
    <source>
        <strain evidence="3">CBS6075</strain>
    </source>
</reference>
<feature type="region of interest" description="Disordered" evidence="1">
    <location>
        <begin position="410"/>
        <end position="433"/>
    </location>
</feature>
<comment type="caution">
    <text evidence="3">The sequence shown here is derived from an EMBL/GenBank/DDBJ whole genome shotgun (WGS) entry which is preliminary data.</text>
</comment>
<dbReference type="EMBL" id="JAEUBE010000137">
    <property type="protein sequence ID" value="KAH3669491.1"/>
    <property type="molecule type" value="Genomic_DNA"/>
</dbReference>
<feature type="transmembrane region" description="Helical" evidence="2">
    <location>
        <begin position="243"/>
        <end position="263"/>
    </location>
</feature>
<keyword evidence="4" id="KW-1185">Reference proteome</keyword>
<sequence>MSHSYHEDMDVESVDPPDQFYQFSVARGDESVGEVDQIGDQLFTKKKKNWLKSMVDRKRRSKNLDLNISGTKIPSMPMVSRFERRNDEWRERQNSTVAPPQMPELFDRQSLPSNRKVEREMREIRRSNGDEERVFRESFLERSNNGPTEWFQKISSKVKADRPRAHRQQPTGSKFAGTDFDKNLRDYMWYNNGVKYPDRQKGLQNRERVVEMVAPVHQQPSQPSKPQLQSTIFKIHESIQSSLQFIPVVGVLFQLFGILYSMPLLPPEIVVVMEIFAYAWVIRFLYGVYVGLTSLLQPLWNITRLVKLLLDTLQVDLHRRHNLQGLVQVVLERVLGSVLVVCVPEISQVLASSVVDQNVWSSVVWNVRQNILGTVLDDVLLQLSRRDRSRCKCGVVVWLQTKEVGQQSSNVWRSHRSSGKSGSGSLGANVSGQHVQTRTKDVNTLTVVGEVCSGVRKRGSTNSDSRFCGSWRVVASVSIVVTSSNGKVETGLDSSIDGQVESWRLTTSKRHVGGGTLETSLLFLRLSKVGVGGEFDTLDDIGHRTRTVGSKDLDCNQVGVLGNTVVLRTNSTCTVGSVTVSVLIGVTNWDSLTPFCSAAKLLVVDVDTSIDNVGGDTISGDIVIDVLVEVSETEGFSVGNSGKTPWSTHLGLLLGCKKSLILNIWVRFNDSLVKPNVEASSGFDSKACKACAWISCNQDMWKSTESEDTPFLNTTMYEFGTMF</sequence>
<dbReference type="AlphaFoldDB" id="A0A9P8PCX1"/>
<name>A0A9P8PCX1_9ASCO</name>
<feature type="region of interest" description="Disordered" evidence="1">
    <location>
        <begin position="157"/>
        <end position="177"/>
    </location>
</feature>
<evidence type="ECO:0000313" key="3">
    <source>
        <dbReference type="EMBL" id="KAH3669491.1"/>
    </source>
</evidence>
<dbReference type="RefSeq" id="XP_046063754.1">
    <property type="nucleotide sequence ID" value="XM_046202393.1"/>
</dbReference>
<dbReference type="OrthoDB" id="3993219at2759"/>
<organism evidence="3 4">
    <name type="scientific">Ogataea philodendri</name>
    <dbReference type="NCBI Taxonomy" id="1378263"/>
    <lineage>
        <taxon>Eukaryota</taxon>
        <taxon>Fungi</taxon>
        <taxon>Dikarya</taxon>
        <taxon>Ascomycota</taxon>
        <taxon>Saccharomycotina</taxon>
        <taxon>Pichiomycetes</taxon>
        <taxon>Pichiales</taxon>
        <taxon>Pichiaceae</taxon>
        <taxon>Ogataea</taxon>
    </lineage>
</organism>
<evidence type="ECO:0000256" key="1">
    <source>
        <dbReference type="SAM" id="MobiDB-lite"/>
    </source>
</evidence>
<evidence type="ECO:0000256" key="2">
    <source>
        <dbReference type="SAM" id="Phobius"/>
    </source>
</evidence>
<dbReference type="Proteomes" id="UP000769157">
    <property type="component" value="Unassembled WGS sequence"/>
</dbReference>
<keyword evidence="2" id="KW-1133">Transmembrane helix</keyword>
<dbReference type="GeneID" id="70233580"/>
<keyword evidence="2" id="KW-0472">Membrane</keyword>
<protein>
    <submittedName>
        <fullName evidence="3">Uncharacterized protein</fullName>
    </submittedName>
</protein>
<feature type="region of interest" description="Disordered" evidence="1">
    <location>
        <begin position="90"/>
        <end position="121"/>
    </location>
</feature>
<keyword evidence="2" id="KW-0812">Transmembrane</keyword>
<reference evidence="3" key="1">
    <citation type="journal article" date="2021" name="Open Biol.">
        <title>Shared evolutionary footprints suggest mitochondrial oxidative damage underlies multiple complex I losses in fungi.</title>
        <authorList>
            <person name="Schikora-Tamarit M.A."/>
            <person name="Marcet-Houben M."/>
            <person name="Nosek J."/>
            <person name="Gabaldon T."/>
        </authorList>
    </citation>
    <scope>NUCLEOTIDE SEQUENCE</scope>
    <source>
        <strain evidence="3">CBS6075</strain>
    </source>
</reference>
<feature type="transmembrane region" description="Helical" evidence="2">
    <location>
        <begin position="275"/>
        <end position="296"/>
    </location>
</feature>
<proteinExistence type="predicted"/>
<evidence type="ECO:0000313" key="4">
    <source>
        <dbReference type="Proteomes" id="UP000769157"/>
    </source>
</evidence>